<evidence type="ECO:0000313" key="1">
    <source>
        <dbReference type="EMBL" id="KAI9506998.1"/>
    </source>
</evidence>
<organism evidence="1 2">
    <name type="scientific">Russula earlei</name>
    <dbReference type="NCBI Taxonomy" id="71964"/>
    <lineage>
        <taxon>Eukaryota</taxon>
        <taxon>Fungi</taxon>
        <taxon>Dikarya</taxon>
        <taxon>Basidiomycota</taxon>
        <taxon>Agaricomycotina</taxon>
        <taxon>Agaricomycetes</taxon>
        <taxon>Russulales</taxon>
        <taxon>Russulaceae</taxon>
        <taxon>Russula</taxon>
    </lineage>
</organism>
<reference evidence="1" key="1">
    <citation type="submission" date="2021-03" db="EMBL/GenBank/DDBJ databases">
        <title>Evolutionary priming and transition to the ectomycorrhizal habit in an iconic lineage of mushroom-forming fungi: is preadaptation a requirement?</title>
        <authorList>
            <consortium name="DOE Joint Genome Institute"/>
            <person name="Looney B.P."/>
            <person name="Miyauchi S."/>
            <person name="Morin E."/>
            <person name="Drula E."/>
            <person name="Courty P.E."/>
            <person name="Chicoki N."/>
            <person name="Fauchery L."/>
            <person name="Kohler A."/>
            <person name="Kuo A."/>
            <person name="LaButti K."/>
            <person name="Pangilinan J."/>
            <person name="Lipzen A."/>
            <person name="Riley R."/>
            <person name="Andreopoulos W."/>
            <person name="He G."/>
            <person name="Johnson J."/>
            <person name="Barry K.W."/>
            <person name="Grigoriev I.V."/>
            <person name="Nagy L."/>
            <person name="Hibbett D."/>
            <person name="Henrissat B."/>
            <person name="Matheny P.B."/>
            <person name="Labbe J."/>
            <person name="Martin A.F."/>
        </authorList>
    </citation>
    <scope>NUCLEOTIDE SEQUENCE</scope>
    <source>
        <strain evidence="1">BPL698</strain>
    </source>
</reference>
<dbReference type="Proteomes" id="UP001207468">
    <property type="component" value="Unassembled WGS sequence"/>
</dbReference>
<dbReference type="EMBL" id="JAGFNK010000145">
    <property type="protein sequence ID" value="KAI9506998.1"/>
    <property type="molecule type" value="Genomic_DNA"/>
</dbReference>
<gene>
    <name evidence="1" type="ORF">F5148DRAFT_1150081</name>
</gene>
<accession>A0ACC0U5T8</accession>
<proteinExistence type="predicted"/>
<evidence type="ECO:0000313" key="2">
    <source>
        <dbReference type="Proteomes" id="UP001207468"/>
    </source>
</evidence>
<keyword evidence="2" id="KW-1185">Reference proteome</keyword>
<sequence>MADSECGTIHNRPRRGGPSKGTRKGSHRARRQDRVTINTLSDDVLLEILYFYVNNQISISGWHTLVQEKVPPLSYWTSGQSCRWRYVPRHFQSSKSCLDSCLGNIAAFLESEHHHRVCLIDLPRIPTSHLERLAAGMAKPFPKLTFLRMFVEENTMASLPDSFLGGGSAPLLEQLALKNCAFPGIPKFLLSANHLVGFSLRNIPDSGYFSPQALVTALSVMSRLVILRVDFQSPRYPSSRPRPPLTRTVLPALTDLLFQGVHEYLEDLLAQIEAPLLNTLYITFFMDLDFVVPQLHQLISRTEWFKTCDRAFVCIAHPLVRFSIFRGTNWSPELSLDFSCRELDYQLSSLAQVFNSSLLLLSTLAELDIEDDVLPHSQTHWKGDMDPAQWLELLDPFIAVKVLRLSDQVGPHVCQALEELAEERVTEVLPALQKIFLRDRPLKPVPKYIERFVAARRLSGHPVVVYPW</sequence>
<name>A0ACC0U5T8_9AGAM</name>
<comment type="caution">
    <text evidence="1">The sequence shown here is derived from an EMBL/GenBank/DDBJ whole genome shotgun (WGS) entry which is preliminary data.</text>
</comment>
<protein>
    <submittedName>
        <fullName evidence="1">Uncharacterized protein</fullName>
    </submittedName>
</protein>